<dbReference type="Pfam" id="PF01844">
    <property type="entry name" value="HNH"/>
    <property type="match status" value="1"/>
</dbReference>
<dbReference type="CDD" id="cd00085">
    <property type="entry name" value="HNHc"/>
    <property type="match status" value="1"/>
</dbReference>
<reference evidence="2 3" key="1">
    <citation type="journal article" date="2013" name="Int. J. Syst. Evol. Microbiol.">
        <title>Ilumatobacter nonamiense sp. nov. and Ilumatobacter coccineum sp. nov., isolated from seashore sand.</title>
        <authorList>
            <person name="Matsumoto A."/>
            <person name="Kasai H."/>
            <person name="Matsuo Y."/>
            <person name="Shizuri Y."/>
            <person name="Ichikawa N."/>
            <person name="Fujita N."/>
            <person name="Omura S."/>
            <person name="Takahashi Y."/>
        </authorList>
    </citation>
    <scope>NUCLEOTIDE SEQUENCE [LARGE SCALE GENOMIC DNA]</scope>
    <source>
        <strain evidence="3">NBRC 103263 / KCTC 29153 / YM16-304</strain>
    </source>
</reference>
<protein>
    <recommendedName>
        <fullName evidence="1">HNH nuclease domain-containing protein</fullName>
    </recommendedName>
</protein>
<dbReference type="EMBL" id="AP012057">
    <property type="protein sequence ID" value="BAN01443.1"/>
    <property type="molecule type" value="Genomic_DNA"/>
</dbReference>
<dbReference type="SMART" id="SM00507">
    <property type="entry name" value="HNHc"/>
    <property type="match status" value="1"/>
</dbReference>
<evidence type="ECO:0000259" key="1">
    <source>
        <dbReference type="SMART" id="SM00507"/>
    </source>
</evidence>
<feature type="domain" description="HNH nuclease" evidence="1">
    <location>
        <begin position="320"/>
        <end position="371"/>
    </location>
</feature>
<dbReference type="InterPro" id="IPR003615">
    <property type="entry name" value="HNH_nuc"/>
</dbReference>
<name>A0A6C7E4E6_ILUCY</name>
<dbReference type="KEGG" id="aym:YM304_11290"/>
<dbReference type="Proteomes" id="UP000011863">
    <property type="component" value="Chromosome"/>
</dbReference>
<evidence type="ECO:0000313" key="3">
    <source>
        <dbReference type="Proteomes" id="UP000011863"/>
    </source>
</evidence>
<dbReference type="AlphaFoldDB" id="A0A6C7E4E6"/>
<sequence>MDTAAVCDRVGRIGATRAAVSAGTAAVVDVEGGLHDIRMIRSHLARVEAEFVTALAPAVSFPESTIADTSRGSLGDATKTIDRAGTLADAPALADALDNAAITAEHIDALTRATKGLDEQQRVELIDIADALTDVASHATVEQFNRRLRNERRRLLAAEGVARLEQQRRNTSMRTWVDDDGMWNVRGRYDPVTGVELAAALDQAIETLFAETTPEHCPTDPMLKQSFLRAHAFARLVEGTAGRRRSGRPEFVVVIDADADVEGEPTVDWSIPVEIPPSVLTELLDDGVEPIGIVVRNGVVLHAPGVLDLGRQSRLANRAQRRALNALYDSCAIPGCSTRYATTKLHHIVWWRHGGRTDLSNLLPLCSHHHGKVHHDDWQITLGPSRELTVRFPDGSVQTTGPPRRRAAA</sequence>
<dbReference type="GO" id="GO:0004519">
    <property type="term" value="F:endonuclease activity"/>
    <property type="evidence" value="ECO:0007669"/>
    <property type="project" value="InterPro"/>
</dbReference>
<dbReference type="InterPro" id="IPR002711">
    <property type="entry name" value="HNH"/>
</dbReference>
<keyword evidence="3" id="KW-1185">Reference proteome</keyword>
<accession>A0A6C7E4E6</accession>
<organism evidence="2 3">
    <name type="scientific">Ilumatobacter coccineus (strain NBRC 103263 / KCTC 29153 / YM16-304)</name>
    <dbReference type="NCBI Taxonomy" id="1313172"/>
    <lineage>
        <taxon>Bacteria</taxon>
        <taxon>Bacillati</taxon>
        <taxon>Actinomycetota</taxon>
        <taxon>Acidimicrobiia</taxon>
        <taxon>Acidimicrobiales</taxon>
        <taxon>Ilumatobacteraceae</taxon>
        <taxon>Ilumatobacter</taxon>
    </lineage>
</organism>
<dbReference type="GO" id="GO:0008270">
    <property type="term" value="F:zinc ion binding"/>
    <property type="evidence" value="ECO:0007669"/>
    <property type="project" value="InterPro"/>
</dbReference>
<dbReference type="Gene3D" id="1.10.30.50">
    <property type="match status" value="1"/>
</dbReference>
<proteinExistence type="predicted"/>
<evidence type="ECO:0000313" key="2">
    <source>
        <dbReference type="EMBL" id="BAN01443.1"/>
    </source>
</evidence>
<gene>
    <name evidence="2" type="ORF">YM304_11290</name>
</gene>
<dbReference type="GO" id="GO:0003676">
    <property type="term" value="F:nucleic acid binding"/>
    <property type="evidence" value="ECO:0007669"/>
    <property type="project" value="InterPro"/>
</dbReference>
<dbReference type="RefSeq" id="WP_015440690.1">
    <property type="nucleotide sequence ID" value="NC_020520.1"/>
</dbReference>